<gene>
    <name evidence="1" type="ORF">BOTBODRAFT_82967</name>
</gene>
<feature type="non-terminal residue" evidence="1">
    <location>
        <position position="126"/>
    </location>
</feature>
<proteinExistence type="predicted"/>
<reference evidence="2" key="1">
    <citation type="journal article" date="2014" name="Proc. Natl. Acad. Sci. U.S.A.">
        <title>Extensive sampling of basidiomycete genomes demonstrates inadequacy of the white-rot/brown-rot paradigm for wood decay fungi.</title>
        <authorList>
            <person name="Riley R."/>
            <person name="Salamov A.A."/>
            <person name="Brown D.W."/>
            <person name="Nagy L.G."/>
            <person name="Floudas D."/>
            <person name="Held B.W."/>
            <person name="Levasseur A."/>
            <person name="Lombard V."/>
            <person name="Morin E."/>
            <person name="Otillar R."/>
            <person name="Lindquist E.A."/>
            <person name="Sun H."/>
            <person name="LaButti K.M."/>
            <person name="Schmutz J."/>
            <person name="Jabbour D."/>
            <person name="Luo H."/>
            <person name="Baker S.E."/>
            <person name="Pisabarro A.G."/>
            <person name="Walton J.D."/>
            <person name="Blanchette R.A."/>
            <person name="Henrissat B."/>
            <person name="Martin F."/>
            <person name="Cullen D."/>
            <person name="Hibbett D.S."/>
            <person name="Grigoriev I.V."/>
        </authorList>
    </citation>
    <scope>NUCLEOTIDE SEQUENCE [LARGE SCALE GENOMIC DNA]</scope>
    <source>
        <strain evidence="2">FD-172 SS1</strain>
    </source>
</reference>
<dbReference type="InterPro" id="IPR041078">
    <property type="entry name" value="Plavaka"/>
</dbReference>
<name>A0A067MIT4_BOTB1</name>
<dbReference type="EMBL" id="KL198032">
    <property type="protein sequence ID" value="KDQ15434.1"/>
    <property type="molecule type" value="Genomic_DNA"/>
</dbReference>
<organism evidence="1 2">
    <name type="scientific">Botryobasidium botryosum (strain FD-172 SS1)</name>
    <dbReference type="NCBI Taxonomy" id="930990"/>
    <lineage>
        <taxon>Eukaryota</taxon>
        <taxon>Fungi</taxon>
        <taxon>Dikarya</taxon>
        <taxon>Basidiomycota</taxon>
        <taxon>Agaricomycotina</taxon>
        <taxon>Agaricomycetes</taxon>
        <taxon>Cantharellales</taxon>
        <taxon>Botryobasidiaceae</taxon>
        <taxon>Botryobasidium</taxon>
    </lineage>
</organism>
<feature type="non-terminal residue" evidence="1">
    <location>
        <position position="1"/>
    </location>
</feature>
<dbReference type="Proteomes" id="UP000027195">
    <property type="component" value="Unassembled WGS sequence"/>
</dbReference>
<dbReference type="AlphaFoldDB" id="A0A067MIT4"/>
<accession>A0A067MIT4</accession>
<dbReference type="HOGENOM" id="CLU_006344_8_3_1"/>
<dbReference type="OrthoDB" id="2418900at2759"/>
<dbReference type="InParanoid" id="A0A067MIT4"/>
<keyword evidence="2" id="KW-1185">Reference proteome</keyword>
<evidence type="ECO:0000313" key="1">
    <source>
        <dbReference type="EMBL" id="KDQ15434.1"/>
    </source>
</evidence>
<dbReference type="Pfam" id="PF18759">
    <property type="entry name" value="Plavaka"/>
    <property type="match status" value="1"/>
</dbReference>
<sequence length="126" mass="14251">LDTGTTITPVIISLDKTQLTLFSNKTTYPVYITIGNIPKEVWRKPLWQSQILLVYLPTMRLEHIKCKASCRRALMNLFHACMRRILSPLKATSTEGMLMASIGDGIVRHVHLIFAIFVGEGPWKAL</sequence>
<evidence type="ECO:0000313" key="2">
    <source>
        <dbReference type="Proteomes" id="UP000027195"/>
    </source>
</evidence>
<protein>
    <submittedName>
        <fullName evidence="1">Uncharacterized protein</fullName>
    </submittedName>
</protein>